<reference evidence="1" key="1">
    <citation type="submission" date="2014-09" db="EMBL/GenBank/DDBJ databases">
        <authorList>
            <person name="Magalhaes I.L.F."/>
            <person name="Oliveira U."/>
            <person name="Santos F.R."/>
            <person name="Vidigal T.H.D.A."/>
            <person name="Brescovit A.D."/>
            <person name="Santos A.J."/>
        </authorList>
    </citation>
    <scope>NUCLEOTIDE SEQUENCE</scope>
    <source>
        <tissue evidence="1">Shoot tissue taken approximately 20 cm above the soil surface</tissue>
    </source>
</reference>
<dbReference type="EMBL" id="GBRH01246970">
    <property type="protein sequence ID" value="JAD50925.1"/>
    <property type="molecule type" value="Transcribed_RNA"/>
</dbReference>
<protein>
    <submittedName>
        <fullName evidence="1">Uncharacterized protein</fullName>
    </submittedName>
</protein>
<organism evidence="1">
    <name type="scientific">Arundo donax</name>
    <name type="common">Giant reed</name>
    <name type="synonym">Donax arundinaceus</name>
    <dbReference type="NCBI Taxonomy" id="35708"/>
    <lineage>
        <taxon>Eukaryota</taxon>
        <taxon>Viridiplantae</taxon>
        <taxon>Streptophyta</taxon>
        <taxon>Embryophyta</taxon>
        <taxon>Tracheophyta</taxon>
        <taxon>Spermatophyta</taxon>
        <taxon>Magnoliopsida</taxon>
        <taxon>Liliopsida</taxon>
        <taxon>Poales</taxon>
        <taxon>Poaceae</taxon>
        <taxon>PACMAD clade</taxon>
        <taxon>Arundinoideae</taxon>
        <taxon>Arundineae</taxon>
        <taxon>Arundo</taxon>
    </lineage>
</organism>
<reference evidence="1" key="2">
    <citation type="journal article" date="2015" name="Data Brief">
        <title>Shoot transcriptome of the giant reed, Arundo donax.</title>
        <authorList>
            <person name="Barrero R.A."/>
            <person name="Guerrero F.D."/>
            <person name="Moolhuijzen P."/>
            <person name="Goolsby J.A."/>
            <person name="Tidwell J."/>
            <person name="Bellgard S.E."/>
            <person name="Bellgard M.I."/>
        </authorList>
    </citation>
    <scope>NUCLEOTIDE SEQUENCE</scope>
    <source>
        <tissue evidence="1">Shoot tissue taken approximately 20 cm above the soil surface</tissue>
    </source>
</reference>
<name>A0A0A9APQ9_ARUDO</name>
<sequence length="44" mass="5232">MLLFSTGWSNSLLKQTEILWQLDNKSNGLIKYFICTLQQNHSWM</sequence>
<dbReference type="AlphaFoldDB" id="A0A0A9APQ9"/>
<evidence type="ECO:0000313" key="1">
    <source>
        <dbReference type="EMBL" id="JAD50925.1"/>
    </source>
</evidence>
<proteinExistence type="predicted"/>
<accession>A0A0A9APQ9</accession>